<feature type="domain" description="MIR" evidence="2">
    <location>
        <begin position="112"/>
        <end position="165"/>
    </location>
</feature>
<keyword evidence="1" id="KW-0677">Repeat</keyword>
<dbReference type="SUPFAM" id="SSF82109">
    <property type="entry name" value="MIR domain"/>
    <property type="match status" value="1"/>
</dbReference>
<evidence type="ECO:0000256" key="1">
    <source>
        <dbReference type="ARBA" id="ARBA00022737"/>
    </source>
</evidence>
<dbReference type="InterPro" id="IPR036300">
    <property type="entry name" value="MIR_dom_sf"/>
</dbReference>
<keyword evidence="4" id="KW-1185">Reference proteome</keyword>
<dbReference type="InterPro" id="IPR016093">
    <property type="entry name" value="MIR_motif"/>
</dbReference>
<comment type="caution">
    <text evidence="3">The sequence shown here is derived from an EMBL/GenBank/DDBJ whole genome shotgun (WGS) entry which is preliminary data.</text>
</comment>
<evidence type="ECO:0000313" key="3">
    <source>
        <dbReference type="EMBL" id="CAG8467983.1"/>
    </source>
</evidence>
<dbReference type="AlphaFoldDB" id="A0A9N8W1P9"/>
<dbReference type="EMBL" id="CAJVPQ010000297">
    <property type="protein sequence ID" value="CAG8467983.1"/>
    <property type="molecule type" value="Genomic_DNA"/>
</dbReference>
<organism evidence="3 4">
    <name type="scientific">Funneliformis caledonium</name>
    <dbReference type="NCBI Taxonomy" id="1117310"/>
    <lineage>
        <taxon>Eukaryota</taxon>
        <taxon>Fungi</taxon>
        <taxon>Fungi incertae sedis</taxon>
        <taxon>Mucoromycota</taxon>
        <taxon>Glomeromycotina</taxon>
        <taxon>Glomeromycetes</taxon>
        <taxon>Glomerales</taxon>
        <taxon>Glomeraceae</taxon>
        <taxon>Funneliformis</taxon>
    </lineage>
</organism>
<name>A0A9N8W1P9_9GLOM</name>
<dbReference type="Gene3D" id="2.80.10.50">
    <property type="match status" value="1"/>
</dbReference>
<proteinExistence type="predicted"/>
<evidence type="ECO:0000259" key="2">
    <source>
        <dbReference type="PROSITE" id="PS50919"/>
    </source>
</evidence>
<accession>A0A9N8W1P9</accession>
<dbReference type="OrthoDB" id="5588846at2759"/>
<protein>
    <submittedName>
        <fullName evidence="3">172_t:CDS:1</fullName>
    </submittedName>
</protein>
<dbReference type="PROSITE" id="PS50919">
    <property type="entry name" value="MIR"/>
    <property type="match status" value="1"/>
</dbReference>
<dbReference type="Proteomes" id="UP000789570">
    <property type="component" value="Unassembled WGS sequence"/>
</dbReference>
<gene>
    <name evidence="3" type="ORF">FCALED_LOCUS2075</name>
</gene>
<evidence type="ECO:0000313" key="4">
    <source>
        <dbReference type="Proteomes" id="UP000789570"/>
    </source>
</evidence>
<reference evidence="3" key="1">
    <citation type="submission" date="2021-06" db="EMBL/GenBank/DDBJ databases">
        <authorList>
            <person name="Kallberg Y."/>
            <person name="Tangrot J."/>
            <person name="Rosling A."/>
        </authorList>
    </citation>
    <scope>NUCLEOTIDE SEQUENCE</scope>
    <source>
        <strain evidence="3">UK204</strain>
    </source>
</reference>
<sequence length="168" mass="18769">MVVLTTQPMDLMAKSAMFAISTGVYVPKNYIINLDIVILHYELAKVVGNGQVVDIKNDVYTVIEAYGTSVSAGSPVSFNTIVEFKHQATGGINRDDDWLIRRFSSNTSKDDPDYLLDGDIISLIHDNTDKPALYSHLMLFSDGSQEVSCHENGYDENNMWRIELIDDS</sequence>